<accession>A0A1H6HGY7</accession>
<dbReference type="Proteomes" id="UP000182983">
    <property type="component" value="Unassembled WGS sequence"/>
</dbReference>
<dbReference type="Gene3D" id="1.10.3100.20">
    <property type="entry name" value="Protein of unknown function DUF269"/>
    <property type="match status" value="1"/>
</dbReference>
<reference evidence="2" key="1">
    <citation type="submission" date="2016-10" db="EMBL/GenBank/DDBJ databases">
        <authorList>
            <person name="Varghese N."/>
            <person name="Submissions S."/>
        </authorList>
    </citation>
    <scope>NUCLEOTIDE SEQUENCE [LARGE SCALE GENOMIC DNA]</scope>
    <source>
        <strain evidence="2">DSM 13234</strain>
    </source>
</reference>
<dbReference type="OrthoDB" id="9808545at2"/>
<dbReference type="Pfam" id="PF03270">
    <property type="entry name" value="DUF269"/>
    <property type="match status" value="1"/>
</dbReference>
<dbReference type="RefSeq" id="WP_074766924.1">
    <property type="nucleotide sequence ID" value="NZ_FNWO01000005.1"/>
</dbReference>
<dbReference type="PIRSF" id="PIRSF005788">
    <property type="entry name" value="NifK"/>
    <property type="match status" value="1"/>
</dbReference>
<gene>
    <name evidence="1" type="ORF">SAMN04244559_01398</name>
</gene>
<proteinExistence type="predicted"/>
<evidence type="ECO:0000313" key="2">
    <source>
        <dbReference type="Proteomes" id="UP000182983"/>
    </source>
</evidence>
<protein>
    <submittedName>
        <fullName evidence="1">Probable nitrogen fixation protein</fullName>
    </submittedName>
</protein>
<evidence type="ECO:0000313" key="1">
    <source>
        <dbReference type="EMBL" id="SEH33534.1"/>
    </source>
</evidence>
<dbReference type="EMBL" id="FNWO01000005">
    <property type="protein sequence ID" value="SEH33534.1"/>
    <property type="molecule type" value="Genomic_DNA"/>
</dbReference>
<keyword evidence="2" id="KW-1185">Reference proteome</keyword>
<dbReference type="AlphaFoldDB" id="A0A1H6HGY7"/>
<organism evidence="1 2">
    <name type="scientific">Magnetospirillum fulvum</name>
    <name type="common">Rhodospirillum fulvum</name>
    <dbReference type="NCBI Taxonomy" id="1082"/>
    <lineage>
        <taxon>Bacteria</taxon>
        <taxon>Pseudomonadati</taxon>
        <taxon>Pseudomonadota</taxon>
        <taxon>Alphaproteobacteria</taxon>
        <taxon>Rhodospirillales</taxon>
        <taxon>Rhodospirillaceae</taxon>
        <taxon>Magnetospirillum</taxon>
    </lineage>
</organism>
<name>A0A1H6HGY7_MAGFU</name>
<dbReference type="InterPro" id="IPR004952">
    <property type="entry name" value="NifX-assoc_nitrogen_fix"/>
</dbReference>
<dbReference type="NCBIfam" id="TIGR02935">
    <property type="entry name" value="NifX-associated nitrogen fixation protein"/>
    <property type="match status" value="1"/>
</dbReference>
<sequence>MAEPAYTDPFLKSLLMLIRAHDGSGAWETMPDEAILAPFIVTKEQRREIPMIGDPDPDILWRVELYYAAIGLAIEQRSGHSAAPIMKIHHEGWGRMLLTAGRLVVVNSYLRDLHRFGFDSVEAMSAKAAKIIDDAVAVIERFPDVASAT</sequence>